<proteinExistence type="predicted"/>
<feature type="transmembrane region" description="Helical" evidence="1">
    <location>
        <begin position="182"/>
        <end position="204"/>
    </location>
</feature>
<dbReference type="EMBL" id="QKRB01000044">
    <property type="protein sequence ID" value="PZD95529.1"/>
    <property type="molecule type" value="Genomic_DNA"/>
</dbReference>
<evidence type="ECO:0000256" key="1">
    <source>
        <dbReference type="SAM" id="Phobius"/>
    </source>
</evidence>
<organism evidence="2 3">
    <name type="scientific">Paenibacillus sambharensis</name>
    <dbReference type="NCBI Taxonomy" id="1803190"/>
    <lineage>
        <taxon>Bacteria</taxon>
        <taxon>Bacillati</taxon>
        <taxon>Bacillota</taxon>
        <taxon>Bacilli</taxon>
        <taxon>Bacillales</taxon>
        <taxon>Paenibacillaceae</taxon>
        <taxon>Paenibacillus</taxon>
    </lineage>
</organism>
<feature type="transmembrane region" description="Helical" evidence="1">
    <location>
        <begin position="103"/>
        <end position="128"/>
    </location>
</feature>
<reference evidence="2 3" key="1">
    <citation type="submission" date="2018-06" db="EMBL/GenBank/DDBJ databases">
        <title>Paenibacillus imtechensis sp. nov.</title>
        <authorList>
            <person name="Pinnaka A.K."/>
            <person name="Singh H."/>
            <person name="Kaur M."/>
        </authorList>
    </citation>
    <scope>NUCLEOTIDE SEQUENCE [LARGE SCALE GENOMIC DNA]</scope>
    <source>
        <strain evidence="2 3">SMB1</strain>
    </source>
</reference>
<evidence type="ECO:0000313" key="3">
    <source>
        <dbReference type="Proteomes" id="UP000249522"/>
    </source>
</evidence>
<feature type="transmembrane region" description="Helical" evidence="1">
    <location>
        <begin position="148"/>
        <end position="170"/>
    </location>
</feature>
<keyword evidence="1" id="KW-0472">Membrane</keyword>
<protein>
    <submittedName>
        <fullName evidence="2">ABC transporter permease</fullName>
    </submittedName>
</protein>
<feature type="transmembrane region" description="Helical" evidence="1">
    <location>
        <begin position="21"/>
        <end position="43"/>
    </location>
</feature>
<keyword evidence="1" id="KW-0812">Transmembrane</keyword>
<sequence>MFDFMQLVANENMKIYRRIRTWIMLGILLVLAAGTTIVFYSIANEMPNMWMVTELEATFLSSLITIFVVIVAAESVASEFSTGTIKLLLIRPWSRSKILLSKYISLMLLAVFFTAVVFVFTVLINMIVFGYSSELELAVGSADNMAPLPYMLMFYLYNFISLVVVATLAFMISSVFRSSGLAIGLSIFLTVGGGNILVAVLGMFQADLVDYILFTHLDLTGHLSAGETEYTLGFSLGVLAVYYAIFMALAWYVFKKRDVAA</sequence>
<keyword evidence="1" id="KW-1133">Transmembrane helix</keyword>
<comment type="caution">
    <text evidence="2">The sequence shown here is derived from an EMBL/GenBank/DDBJ whole genome shotgun (WGS) entry which is preliminary data.</text>
</comment>
<name>A0A2W1L9U8_9BACL</name>
<dbReference type="Proteomes" id="UP000249522">
    <property type="component" value="Unassembled WGS sequence"/>
</dbReference>
<dbReference type="PANTHER" id="PTHR37305">
    <property type="entry name" value="INTEGRAL MEMBRANE PROTEIN-RELATED"/>
    <property type="match status" value="1"/>
</dbReference>
<evidence type="ECO:0000313" key="2">
    <source>
        <dbReference type="EMBL" id="PZD95529.1"/>
    </source>
</evidence>
<dbReference type="PANTHER" id="PTHR37305:SF1">
    <property type="entry name" value="MEMBRANE PROTEIN"/>
    <property type="match status" value="1"/>
</dbReference>
<dbReference type="AlphaFoldDB" id="A0A2W1L9U8"/>
<dbReference type="Pfam" id="PF12730">
    <property type="entry name" value="ABC2_membrane_4"/>
    <property type="match status" value="1"/>
</dbReference>
<accession>A0A2W1L9U8</accession>
<dbReference type="OrthoDB" id="8613028at2"/>
<feature type="transmembrane region" description="Helical" evidence="1">
    <location>
        <begin position="232"/>
        <end position="254"/>
    </location>
</feature>
<feature type="transmembrane region" description="Helical" evidence="1">
    <location>
        <begin position="63"/>
        <end position="82"/>
    </location>
</feature>
<gene>
    <name evidence="2" type="ORF">DNH61_13445</name>
</gene>
<keyword evidence="3" id="KW-1185">Reference proteome</keyword>